<dbReference type="InterPro" id="IPR051685">
    <property type="entry name" value="Ycf3/AcsC/BcsC/TPR_MFPF"/>
</dbReference>
<dbReference type="PANTHER" id="PTHR44943:SF8">
    <property type="entry name" value="TPR REPEAT-CONTAINING PROTEIN MJ0263"/>
    <property type="match status" value="1"/>
</dbReference>
<dbReference type="EMBL" id="BMGT01000001">
    <property type="protein sequence ID" value="GGG69736.1"/>
    <property type="molecule type" value="Genomic_DNA"/>
</dbReference>
<keyword evidence="4" id="KW-1185">Reference proteome</keyword>
<reference evidence="3" key="1">
    <citation type="journal article" date="2014" name="Int. J. Syst. Evol. Microbiol.">
        <title>Complete genome sequence of Corynebacterium casei LMG S-19264T (=DSM 44701T), isolated from a smear-ripened cheese.</title>
        <authorList>
            <consortium name="US DOE Joint Genome Institute (JGI-PGF)"/>
            <person name="Walter F."/>
            <person name="Albersmeier A."/>
            <person name="Kalinowski J."/>
            <person name="Ruckert C."/>
        </authorList>
    </citation>
    <scope>NUCLEOTIDE SEQUENCE</scope>
    <source>
        <strain evidence="3">CGMCC 1.12997</strain>
    </source>
</reference>
<name>A0A917M0L8_9BACT</name>
<evidence type="ECO:0000313" key="3">
    <source>
        <dbReference type="EMBL" id="GGG69736.1"/>
    </source>
</evidence>
<dbReference type="AlphaFoldDB" id="A0A917M0L8"/>
<dbReference type="Proteomes" id="UP000647241">
    <property type="component" value="Unassembled WGS sequence"/>
</dbReference>
<dbReference type="PANTHER" id="PTHR44943">
    <property type="entry name" value="CELLULOSE SYNTHASE OPERON PROTEIN C"/>
    <property type="match status" value="1"/>
</dbReference>
<dbReference type="Gene3D" id="1.25.40.10">
    <property type="entry name" value="Tetratricopeptide repeat domain"/>
    <property type="match status" value="2"/>
</dbReference>
<organism evidence="3 4">
    <name type="scientific">Edaphobacter dinghuensis</name>
    <dbReference type="NCBI Taxonomy" id="1560005"/>
    <lineage>
        <taxon>Bacteria</taxon>
        <taxon>Pseudomonadati</taxon>
        <taxon>Acidobacteriota</taxon>
        <taxon>Terriglobia</taxon>
        <taxon>Terriglobales</taxon>
        <taxon>Acidobacteriaceae</taxon>
        <taxon>Edaphobacter</taxon>
    </lineage>
</organism>
<evidence type="ECO:0000256" key="2">
    <source>
        <dbReference type="ARBA" id="ARBA00022803"/>
    </source>
</evidence>
<dbReference type="SUPFAM" id="SSF48452">
    <property type="entry name" value="TPR-like"/>
    <property type="match status" value="2"/>
</dbReference>
<dbReference type="InterPro" id="IPR019734">
    <property type="entry name" value="TPR_rpt"/>
</dbReference>
<keyword evidence="1" id="KW-0677">Repeat</keyword>
<keyword evidence="2" id="KW-0802">TPR repeat</keyword>
<evidence type="ECO:0008006" key="5">
    <source>
        <dbReference type="Google" id="ProtNLM"/>
    </source>
</evidence>
<comment type="caution">
    <text evidence="3">The sequence shown here is derived from an EMBL/GenBank/DDBJ whole genome shotgun (WGS) entry which is preliminary data.</text>
</comment>
<sequence>MLRCGALQGTLLGIVASIALALTLLAQRASASPIQNGEVKSAQTGVDAEDALQKGIALTRRGLFQEAIVPLLQAQGKVVEEYADRFNLALCYFGTGNYRQSIEILKDLRSSSHNTAAVNNLLAQAYVGNRQPEQAIKALTEASRKAPKDEKLYAYVADACTDHYEYALGLRVVDLGLKDLPQSARLHYERAMFLSRLDRFEDAKLEFDRVSELAPETDIAYLAVVQKELYEDNFTEALRSVRKAIKAGHGDYQMLSLLGTILLHLGVEPEQPEFAEARKALEASVTARPNYSASQIALGKLYLMENRANEAVIHLEIGRSLEPRNPAIYPSLADAYRRLGERERSQECLKVLSGLLQEKSAVSAKQ</sequence>
<dbReference type="SMART" id="SM00028">
    <property type="entry name" value="TPR"/>
    <property type="match status" value="5"/>
</dbReference>
<accession>A0A917M0L8</accession>
<dbReference type="InterPro" id="IPR011990">
    <property type="entry name" value="TPR-like_helical_dom_sf"/>
</dbReference>
<dbReference type="Pfam" id="PF13174">
    <property type="entry name" value="TPR_6"/>
    <property type="match status" value="1"/>
</dbReference>
<protein>
    <recommendedName>
        <fullName evidence="5">Tetratricopeptide repeat protein</fullName>
    </recommendedName>
</protein>
<gene>
    <name evidence="3" type="ORF">GCM10011585_09790</name>
</gene>
<evidence type="ECO:0000313" key="4">
    <source>
        <dbReference type="Proteomes" id="UP000647241"/>
    </source>
</evidence>
<proteinExistence type="predicted"/>
<evidence type="ECO:0000256" key="1">
    <source>
        <dbReference type="ARBA" id="ARBA00022737"/>
    </source>
</evidence>
<reference evidence="3" key="2">
    <citation type="submission" date="2020-09" db="EMBL/GenBank/DDBJ databases">
        <authorList>
            <person name="Sun Q."/>
            <person name="Zhou Y."/>
        </authorList>
    </citation>
    <scope>NUCLEOTIDE SEQUENCE</scope>
    <source>
        <strain evidence="3">CGMCC 1.12997</strain>
    </source>
</reference>